<organism evidence="1">
    <name type="scientific">Rhizophora mucronata</name>
    <name type="common">Asiatic mangrove</name>
    <dbReference type="NCBI Taxonomy" id="61149"/>
    <lineage>
        <taxon>Eukaryota</taxon>
        <taxon>Viridiplantae</taxon>
        <taxon>Streptophyta</taxon>
        <taxon>Embryophyta</taxon>
        <taxon>Tracheophyta</taxon>
        <taxon>Spermatophyta</taxon>
        <taxon>Magnoliopsida</taxon>
        <taxon>eudicotyledons</taxon>
        <taxon>Gunneridae</taxon>
        <taxon>Pentapetalae</taxon>
        <taxon>rosids</taxon>
        <taxon>fabids</taxon>
        <taxon>Malpighiales</taxon>
        <taxon>Rhizophoraceae</taxon>
        <taxon>Rhizophora</taxon>
    </lineage>
</organism>
<sequence>MDKYVVFHVHDYTDKRLSSKTQKFLLTQWIRVLLFGMCSCFD</sequence>
<accession>A0A2P2NGG8</accession>
<proteinExistence type="predicted"/>
<evidence type="ECO:0000313" key="1">
    <source>
        <dbReference type="EMBL" id="MBX41571.1"/>
    </source>
</evidence>
<name>A0A2P2NGG8_RHIMU</name>
<protein>
    <submittedName>
        <fullName evidence="1">Uncharacterized protein</fullName>
    </submittedName>
</protein>
<reference evidence="1" key="1">
    <citation type="submission" date="2018-02" db="EMBL/GenBank/DDBJ databases">
        <title>Rhizophora mucronata_Transcriptome.</title>
        <authorList>
            <person name="Meera S.P."/>
            <person name="Sreeshan A."/>
            <person name="Augustine A."/>
        </authorList>
    </citation>
    <scope>NUCLEOTIDE SEQUENCE</scope>
    <source>
        <tissue evidence="1">Leaf</tissue>
    </source>
</reference>
<dbReference type="EMBL" id="GGEC01061087">
    <property type="protein sequence ID" value="MBX41571.1"/>
    <property type="molecule type" value="Transcribed_RNA"/>
</dbReference>
<dbReference type="AlphaFoldDB" id="A0A2P2NGG8"/>